<evidence type="ECO:0000313" key="1">
    <source>
        <dbReference type="EMBL" id="KKN68602.1"/>
    </source>
</evidence>
<sequence>MYKGKPLLARFLSLVHDWEMKNRILLSFCLAALVLPAACTQFPALDSRATPELLAADYPALVPIDPLLAKAEGGQVNIPQIENGLTSRVERLQARAAQLRGSVLSGPEKQRLSQGLQ</sequence>
<dbReference type="EMBL" id="LAZR01000444">
    <property type="protein sequence ID" value="KKN68602.1"/>
    <property type="molecule type" value="Genomic_DNA"/>
</dbReference>
<dbReference type="AlphaFoldDB" id="A0A0F9T1C1"/>
<reference evidence="1" key="1">
    <citation type="journal article" date="2015" name="Nature">
        <title>Complex archaea that bridge the gap between prokaryotes and eukaryotes.</title>
        <authorList>
            <person name="Spang A."/>
            <person name="Saw J.H."/>
            <person name="Jorgensen S.L."/>
            <person name="Zaremba-Niedzwiedzka K."/>
            <person name="Martijn J."/>
            <person name="Lind A.E."/>
            <person name="van Eijk R."/>
            <person name="Schleper C."/>
            <person name="Guy L."/>
            <person name="Ettema T.J."/>
        </authorList>
    </citation>
    <scope>NUCLEOTIDE SEQUENCE</scope>
</reference>
<accession>A0A0F9T1C1</accession>
<proteinExistence type="predicted"/>
<name>A0A0F9T1C1_9ZZZZ</name>
<comment type="caution">
    <text evidence="1">The sequence shown here is derived from an EMBL/GenBank/DDBJ whole genome shotgun (WGS) entry which is preliminary data.</text>
</comment>
<gene>
    <name evidence="1" type="ORF">LCGC14_0449640</name>
</gene>
<protein>
    <submittedName>
        <fullName evidence="1">Uncharacterized protein</fullName>
    </submittedName>
</protein>
<organism evidence="1">
    <name type="scientific">marine sediment metagenome</name>
    <dbReference type="NCBI Taxonomy" id="412755"/>
    <lineage>
        <taxon>unclassified sequences</taxon>
        <taxon>metagenomes</taxon>
        <taxon>ecological metagenomes</taxon>
    </lineage>
</organism>